<name>A0ABT5EUC4_9BACT</name>
<evidence type="ECO:0000256" key="1">
    <source>
        <dbReference type="SAM" id="MobiDB-lite"/>
    </source>
</evidence>
<gene>
    <name evidence="2" type="ORF">POL67_29120</name>
</gene>
<feature type="region of interest" description="Disordered" evidence="1">
    <location>
        <begin position="51"/>
        <end position="124"/>
    </location>
</feature>
<reference evidence="2 3" key="1">
    <citation type="submission" date="2022-11" db="EMBL/GenBank/DDBJ databases">
        <title>Minimal conservation of predation-associated metabolite biosynthetic gene clusters underscores biosynthetic potential of Myxococcota including descriptions for ten novel species: Archangium lansinium sp. nov., Myxococcus landrumus sp. nov., Nannocystis bai.</title>
        <authorList>
            <person name="Ahearne A."/>
            <person name="Stevens C."/>
            <person name="Dowd S."/>
        </authorList>
    </citation>
    <scope>NUCLEOTIDE SEQUENCE [LARGE SCALE GENOMIC DNA]</scope>
    <source>
        <strain evidence="2 3">RJM3</strain>
    </source>
</reference>
<evidence type="ECO:0000313" key="2">
    <source>
        <dbReference type="EMBL" id="MDC0745429.1"/>
    </source>
</evidence>
<dbReference type="EMBL" id="JAQNDO010000001">
    <property type="protein sequence ID" value="MDC0745429.1"/>
    <property type="molecule type" value="Genomic_DNA"/>
</dbReference>
<evidence type="ECO:0000313" key="3">
    <source>
        <dbReference type="Proteomes" id="UP001221411"/>
    </source>
</evidence>
<dbReference type="Proteomes" id="UP001221411">
    <property type="component" value="Unassembled WGS sequence"/>
</dbReference>
<feature type="compositionally biased region" description="Polar residues" evidence="1">
    <location>
        <begin position="95"/>
        <end position="114"/>
    </location>
</feature>
<accession>A0ABT5EUC4</accession>
<dbReference type="RefSeq" id="WP_271922919.1">
    <property type="nucleotide sequence ID" value="NZ_JAQNDO010000001.1"/>
</dbReference>
<organism evidence="2 3">
    <name type="scientific">Polyangium mundeleinium</name>
    <dbReference type="NCBI Taxonomy" id="2995306"/>
    <lineage>
        <taxon>Bacteria</taxon>
        <taxon>Pseudomonadati</taxon>
        <taxon>Myxococcota</taxon>
        <taxon>Polyangia</taxon>
        <taxon>Polyangiales</taxon>
        <taxon>Polyangiaceae</taxon>
        <taxon>Polyangium</taxon>
    </lineage>
</organism>
<feature type="compositionally biased region" description="Low complexity" evidence="1">
    <location>
        <begin position="54"/>
        <end position="63"/>
    </location>
</feature>
<comment type="caution">
    <text evidence="2">The sequence shown here is derived from an EMBL/GenBank/DDBJ whole genome shotgun (WGS) entry which is preliminary data.</text>
</comment>
<protein>
    <submittedName>
        <fullName evidence="2">Uncharacterized protein</fullName>
    </submittedName>
</protein>
<keyword evidence="3" id="KW-1185">Reference proteome</keyword>
<sequence>MTTAQLLPPSLPEHDLMEISLFPMTVTERDERVAALIGRLIVNTCLAMSDPARVRAPAPAGARGARRQADARRGGAPPKLRVSGGGSPLARSPASEASATGSRYQGQVEQSLTHPCTEGVGVDR</sequence>
<proteinExistence type="predicted"/>